<comment type="caution">
    <text evidence="1">The sequence shown here is derived from an EMBL/GenBank/DDBJ whole genome shotgun (WGS) entry which is preliminary data.</text>
</comment>
<reference evidence="2" key="1">
    <citation type="journal article" date="2017" name="Plant J.">
        <title>The pomegranate (Punica granatum L.) genome and the genomics of punicalagin biosynthesis.</title>
        <authorList>
            <person name="Qin G."/>
            <person name="Xu C."/>
            <person name="Ming R."/>
            <person name="Tang H."/>
            <person name="Guyot R."/>
            <person name="Kramer E.M."/>
            <person name="Hu Y."/>
            <person name="Yi X."/>
            <person name="Qi Y."/>
            <person name="Xu X."/>
            <person name="Gao Z."/>
            <person name="Pan H."/>
            <person name="Jian J."/>
            <person name="Tian Y."/>
            <person name="Yue Z."/>
            <person name="Xu Y."/>
        </authorList>
    </citation>
    <scope>NUCLEOTIDE SEQUENCE [LARGE SCALE GENOMIC DNA]</scope>
    <source>
        <strain evidence="2">cv. Dabenzi</strain>
    </source>
</reference>
<evidence type="ECO:0000313" key="2">
    <source>
        <dbReference type="Proteomes" id="UP000197138"/>
    </source>
</evidence>
<dbReference type="AlphaFoldDB" id="A0A218WYJ3"/>
<protein>
    <submittedName>
        <fullName evidence="1">Uncharacterized protein</fullName>
    </submittedName>
</protein>
<evidence type="ECO:0000313" key="1">
    <source>
        <dbReference type="EMBL" id="OWM77579.1"/>
    </source>
</evidence>
<organism evidence="1 2">
    <name type="scientific">Punica granatum</name>
    <name type="common">Pomegranate</name>
    <dbReference type="NCBI Taxonomy" id="22663"/>
    <lineage>
        <taxon>Eukaryota</taxon>
        <taxon>Viridiplantae</taxon>
        <taxon>Streptophyta</taxon>
        <taxon>Embryophyta</taxon>
        <taxon>Tracheophyta</taxon>
        <taxon>Spermatophyta</taxon>
        <taxon>Magnoliopsida</taxon>
        <taxon>eudicotyledons</taxon>
        <taxon>Gunneridae</taxon>
        <taxon>Pentapetalae</taxon>
        <taxon>rosids</taxon>
        <taxon>malvids</taxon>
        <taxon>Myrtales</taxon>
        <taxon>Lythraceae</taxon>
        <taxon>Punica</taxon>
    </lineage>
</organism>
<dbReference type="Proteomes" id="UP000197138">
    <property type="component" value="Unassembled WGS sequence"/>
</dbReference>
<name>A0A218WYJ3_PUNGR</name>
<dbReference type="EMBL" id="MTKT01002534">
    <property type="protein sequence ID" value="OWM77579.1"/>
    <property type="molecule type" value="Genomic_DNA"/>
</dbReference>
<accession>A0A218WYJ3</accession>
<proteinExistence type="predicted"/>
<gene>
    <name evidence="1" type="ORF">CDL15_Pgr016977</name>
</gene>
<sequence>MNIPGCGVPPEFRSHPSFISGKRVSVGKSKLCQRKFCSSLASRTTRFPLFRSFATGLIGLAAAVRLVDHKRDPAEVDPSPSS</sequence>